<name>A0A2V5L940_9MICC</name>
<evidence type="ECO:0000256" key="2">
    <source>
        <dbReference type="SAM" id="SignalP"/>
    </source>
</evidence>
<feature type="signal peptide" evidence="2">
    <location>
        <begin position="1"/>
        <end position="20"/>
    </location>
</feature>
<protein>
    <submittedName>
        <fullName evidence="3">Uncharacterized protein</fullName>
    </submittedName>
</protein>
<keyword evidence="2" id="KW-0732">Signal</keyword>
<dbReference type="InterPro" id="IPR035070">
    <property type="entry name" value="Streptogrisin_prodomain"/>
</dbReference>
<dbReference type="EMBL" id="QJVD01000017">
    <property type="protein sequence ID" value="PYI66183.1"/>
    <property type="molecule type" value="Genomic_DNA"/>
</dbReference>
<dbReference type="AlphaFoldDB" id="A0A2V5L940"/>
<reference evidence="3 4" key="1">
    <citation type="submission" date="2018-05" db="EMBL/GenBank/DDBJ databases">
        <title>Genetic diversity of glacier-inhabiting Cryobacterium bacteria in China and description of Cryobacterium mengkeensis sp. nov. and Arthrobacter glacialis sp. nov.</title>
        <authorList>
            <person name="Liu Q."/>
            <person name="Xin Y.-H."/>
        </authorList>
    </citation>
    <scope>NUCLEOTIDE SEQUENCE [LARGE SCALE GENOMIC DNA]</scope>
    <source>
        <strain evidence="3 4">LI2</strain>
    </source>
</reference>
<evidence type="ECO:0000313" key="4">
    <source>
        <dbReference type="Proteomes" id="UP000247832"/>
    </source>
</evidence>
<proteinExistence type="predicted"/>
<dbReference type="Proteomes" id="UP000247832">
    <property type="component" value="Unassembled WGS sequence"/>
</dbReference>
<feature type="chain" id="PRO_5038402196" evidence="2">
    <location>
        <begin position="21"/>
        <end position="183"/>
    </location>
</feature>
<sequence length="183" mass="18785">MNGRKMTAVLVAATMTGALGMSGCGQDQSPGTHSTSAPGPRSATTSPTAQQSTELLMLNDSLKAKLGSAYSDSWIEDKQLHVAVTTQDAAKVVSEAGAIPKLVDFDAAQLEAALRAVAAWQATLPQDQAAAIHRIITDGRSGTVTIYVTSEQINTVSAAAAKANPTGRIPLAIKESTGLATPL</sequence>
<feature type="region of interest" description="Disordered" evidence="1">
    <location>
        <begin position="22"/>
        <end position="49"/>
    </location>
</feature>
<dbReference type="OrthoDB" id="4943788at2"/>
<keyword evidence="4" id="KW-1185">Reference proteome</keyword>
<dbReference type="RefSeq" id="WP_110501892.1">
    <property type="nucleotide sequence ID" value="NZ_QJVD01000017.1"/>
</dbReference>
<accession>A0A2V5L940</accession>
<comment type="caution">
    <text evidence="3">The sequence shown here is derived from an EMBL/GenBank/DDBJ whole genome shotgun (WGS) entry which is preliminary data.</text>
</comment>
<gene>
    <name evidence="3" type="ORF">CVV68_15440</name>
</gene>
<dbReference type="Gene3D" id="3.30.300.50">
    <property type="match status" value="1"/>
</dbReference>
<evidence type="ECO:0000313" key="3">
    <source>
        <dbReference type="EMBL" id="PYI66183.1"/>
    </source>
</evidence>
<organism evidence="3 4">
    <name type="scientific">Arthrobacter livingstonensis</name>
    <dbReference type="NCBI Taxonomy" id="670078"/>
    <lineage>
        <taxon>Bacteria</taxon>
        <taxon>Bacillati</taxon>
        <taxon>Actinomycetota</taxon>
        <taxon>Actinomycetes</taxon>
        <taxon>Micrococcales</taxon>
        <taxon>Micrococcaceae</taxon>
        <taxon>Arthrobacter</taxon>
    </lineage>
</organism>
<evidence type="ECO:0000256" key="1">
    <source>
        <dbReference type="SAM" id="MobiDB-lite"/>
    </source>
</evidence>
<feature type="compositionally biased region" description="Polar residues" evidence="1">
    <location>
        <begin position="25"/>
        <end position="37"/>
    </location>
</feature>
<dbReference type="PROSITE" id="PS51257">
    <property type="entry name" value="PROKAR_LIPOPROTEIN"/>
    <property type="match status" value="1"/>
</dbReference>